<dbReference type="GO" id="GO:0006310">
    <property type="term" value="P:DNA recombination"/>
    <property type="evidence" value="ECO:0007669"/>
    <property type="project" value="UniProtKB-KW"/>
</dbReference>
<evidence type="ECO:0000256" key="2">
    <source>
        <dbReference type="SAM" id="MobiDB-lite"/>
    </source>
</evidence>
<dbReference type="NCBIfam" id="NF040693">
    <property type="entry name" value="recomb_GmtY"/>
    <property type="match status" value="1"/>
</dbReference>
<accession>A0A4R6Z2I4</accession>
<evidence type="ECO:0000256" key="1">
    <source>
        <dbReference type="ARBA" id="ARBA00023172"/>
    </source>
</evidence>
<dbReference type="InterPro" id="IPR013762">
    <property type="entry name" value="Integrase-like_cat_sf"/>
</dbReference>
<protein>
    <submittedName>
        <fullName evidence="4">Phage integrase family protein</fullName>
    </submittedName>
</protein>
<evidence type="ECO:0000313" key="5">
    <source>
        <dbReference type="Proteomes" id="UP000295293"/>
    </source>
</evidence>
<dbReference type="AlphaFoldDB" id="A0A4R6Z2I4"/>
<name>A0A4R6Z2I4_9GAMM</name>
<dbReference type="EMBL" id="SNZH01000004">
    <property type="protein sequence ID" value="TDR45714.1"/>
    <property type="molecule type" value="Genomic_DNA"/>
</dbReference>
<dbReference type="InterPro" id="IPR002104">
    <property type="entry name" value="Integrase_catalytic"/>
</dbReference>
<dbReference type="GO" id="GO:0015074">
    <property type="term" value="P:DNA integration"/>
    <property type="evidence" value="ECO:0007669"/>
    <property type="project" value="InterPro"/>
</dbReference>
<dbReference type="RefSeq" id="WP_166653954.1">
    <property type="nucleotide sequence ID" value="NZ_SNZH01000004.1"/>
</dbReference>
<evidence type="ECO:0000259" key="3">
    <source>
        <dbReference type="PROSITE" id="PS51898"/>
    </source>
</evidence>
<dbReference type="Proteomes" id="UP000295293">
    <property type="component" value="Unassembled WGS sequence"/>
</dbReference>
<feature type="compositionally biased region" description="Polar residues" evidence="2">
    <location>
        <begin position="1"/>
        <end position="25"/>
    </location>
</feature>
<dbReference type="GO" id="GO:0003677">
    <property type="term" value="F:DNA binding"/>
    <property type="evidence" value="ECO:0007669"/>
    <property type="project" value="InterPro"/>
</dbReference>
<feature type="region of interest" description="Disordered" evidence="2">
    <location>
        <begin position="1"/>
        <end position="26"/>
    </location>
</feature>
<comment type="caution">
    <text evidence="4">The sequence shown here is derived from an EMBL/GenBank/DDBJ whole genome shotgun (WGS) entry which is preliminary data.</text>
</comment>
<feature type="domain" description="Tyr recombinase" evidence="3">
    <location>
        <begin position="204"/>
        <end position="471"/>
    </location>
</feature>
<gene>
    <name evidence="4" type="ORF">DFR29_104142</name>
</gene>
<evidence type="ECO:0000313" key="4">
    <source>
        <dbReference type="EMBL" id="TDR45714.1"/>
    </source>
</evidence>
<proteinExistence type="predicted"/>
<keyword evidence="5" id="KW-1185">Reference proteome</keyword>
<dbReference type="Gene3D" id="1.10.443.10">
    <property type="entry name" value="Intergrase catalytic core"/>
    <property type="match status" value="1"/>
</dbReference>
<keyword evidence="1" id="KW-0233">DNA recombination</keyword>
<sequence>MSNAAKSLFNTISVPSTDGPQTTPVQPGRFYHVSHELVPSLTDPRRHIYVLRTWGSDSKPVRFEPLVQYFDHLGKRCEPKRQRRIAGMVGRLHDFTQAHALSGSSEPLWVAFPEALVGGTEHLTGPLKDLMWPPASPVSARARLGLLNGFLEWVSDRAGSPVTSAPWLDPLLTARRASQRARHATLPYRAHTWDAHERGRASARQPVVIDRDAVAFDERHLEELLFVGFRRTGALPEHGALSLDLKDVLITILQHGGGLRSCEAFHLFEDDIGIDPNDPLSAEVRLYHPEDGWAPSHAQLKRAGRDAVRREEYLREWYGRVPRNRDASGQHAGWKHLRLDRPGEAYSVVRWFPSEWGRVFLHLFNLYLAHQRPTAAGHPFLLVSDHGPERGQPYTLQSYRQAHAIAIRRIGLKVAKSLGTTPHGHRHAYGRRLAAAEVSTGVVQVAMHHRSPLSQLVYTAPTTREIADEIERLSRRLLGRFGALSEPSEDGGDE</sequence>
<dbReference type="InterPro" id="IPR011010">
    <property type="entry name" value="DNA_brk_join_enz"/>
</dbReference>
<dbReference type="PROSITE" id="PS51898">
    <property type="entry name" value="TYR_RECOMBINASE"/>
    <property type="match status" value="1"/>
</dbReference>
<dbReference type="SUPFAM" id="SSF56349">
    <property type="entry name" value="DNA breaking-rejoining enzymes"/>
    <property type="match status" value="1"/>
</dbReference>
<reference evidence="4 5" key="1">
    <citation type="submission" date="2019-03" db="EMBL/GenBank/DDBJ databases">
        <title>Genomic Encyclopedia of Type Strains, Phase IV (KMG-IV): sequencing the most valuable type-strain genomes for metagenomic binning, comparative biology and taxonomic classification.</title>
        <authorList>
            <person name="Goeker M."/>
        </authorList>
    </citation>
    <scope>NUCLEOTIDE SEQUENCE [LARGE SCALE GENOMIC DNA]</scope>
    <source>
        <strain evidence="4 5">DSM 21667</strain>
    </source>
</reference>
<organism evidence="4 5">
    <name type="scientific">Tahibacter aquaticus</name>
    <dbReference type="NCBI Taxonomy" id="520092"/>
    <lineage>
        <taxon>Bacteria</taxon>
        <taxon>Pseudomonadati</taxon>
        <taxon>Pseudomonadota</taxon>
        <taxon>Gammaproteobacteria</taxon>
        <taxon>Lysobacterales</taxon>
        <taxon>Rhodanobacteraceae</taxon>
        <taxon>Tahibacter</taxon>
    </lineage>
</organism>